<name>A0ABS6BLD7_9SPHN</name>
<protein>
    <submittedName>
        <fullName evidence="2">YncE family protein</fullName>
    </submittedName>
</protein>
<feature type="chain" id="PRO_5046898293" evidence="1">
    <location>
        <begin position="23"/>
        <end position="393"/>
    </location>
</feature>
<keyword evidence="1" id="KW-0732">Signal</keyword>
<gene>
    <name evidence="2" type="ORF">KOF26_14735</name>
</gene>
<dbReference type="InterPro" id="IPR051200">
    <property type="entry name" value="Host-pathogen_enzymatic-act"/>
</dbReference>
<accession>A0ABS6BLD7</accession>
<comment type="caution">
    <text evidence="2">The sequence shown here is derived from an EMBL/GenBank/DDBJ whole genome shotgun (WGS) entry which is preliminary data.</text>
</comment>
<evidence type="ECO:0000313" key="3">
    <source>
        <dbReference type="Proteomes" id="UP000776276"/>
    </source>
</evidence>
<dbReference type="EMBL" id="JAHKRT010000008">
    <property type="protein sequence ID" value="MBU3079115.1"/>
    <property type="molecule type" value="Genomic_DNA"/>
</dbReference>
<evidence type="ECO:0000313" key="2">
    <source>
        <dbReference type="EMBL" id="MBU3079115.1"/>
    </source>
</evidence>
<feature type="signal peptide" evidence="1">
    <location>
        <begin position="1"/>
        <end position="22"/>
    </location>
</feature>
<dbReference type="RefSeq" id="WP_216326617.1">
    <property type="nucleotide sequence ID" value="NZ_JAHKRT010000008.1"/>
</dbReference>
<sequence length="393" mass="40710">MTAFRRLALPAGLIMWSMFAIPAPAQIAVSANDGKQLRPGEAPSTRVPDMIATIDMRRYPPKTLATIEVPASLVGPPTTVAVAHDGRLALVSAAQRLNAAGEIEPNGVLSVIDLRDPAAPRIVHTLETVPGPGGIAINRAGTLALVASPGDHSILVYAIAAGRLAPAGRLQLPDRTRPTDVTFAPDGRSALVTGQGSNRLIRLTVAGSALTVADARIMPGRQPWGVTFSRDGRYAYNSNLGGNLPAAGEPAPAPGTPRPGTVSATDLATGAVTSVEVGLTPEHVALSPDGRWLAVVVANGSALAETAPGYHPYGLLQVYRVDGVSLTRVAEAHSGGWCQGAVFSDDGRTLLLQCSLDKAIEVFRFDGKTLAQDMAATLRFPGRPGAMATASSR</sequence>
<organism evidence="2 3">
    <name type="scientific">Sphingomonas quercus</name>
    <dbReference type="NCBI Taxonomy" id="2842451"/>
    <lineage>
        <taxon>Bacteria</taxon>
        <taxon>Pseudomonadati</taxon>
        <taxon>Pseudomonadota</taxon>
        <taxon>Alphaproteobacteria</taxon>
        <taxon>Sphingomonadales</taxon>
        <taxon>Sphingomonadaceae</taxon>
        <taxon>Sphingomonas</taxon>
    </lineage>
</organism>
<evidence type="ECO:0000256" key="1">
    <source>
        <dbReference type="SAM" id="SignalP"/>
    </source>
</evidence>
<keyword evidence="3" id="KW-1185">Reference proteome</keyword>
<dbReference type="Proteomes" id="UP000776276">
    <property type="component" value="Unassembled WGS sequence"/>
</dbReference>
<dbReference type="PANTHER" id="PTHR47197:SF3">
    <property type="entry name" value="DIHYDRO-HEME D1 DEHYDROGENASE"/>
    <property type="match status" value="1"/>
</dbReference>
<proteinExistence type="predicted"/>
<dbReference type="PANTHER" id="PTHR47197">
    <property type="entry name" value="PROTEIN NIRF"/>
    <property type="match status" value="1"/>
</dbReference>
<reference evidence="2 3" key="1">
    <citation type="submission" date="2021-06" db="EMBL/GenBank/DDBJ databases">
        <title>Sphingomonas sp. XMGL2, whole genome shotgun sequencing project.</title>
        <authorList>
            <person name="Zhao G."/>
            <person name="Shen L."/>
        </authorList>
    </citation>
    <scope>NUCLEOTIDE SEQUENCE [LARGE SCALE GENOMIC DNA]</scope>
    <source>
        <strain evidence="2 3">XMGL2</strain>
    </source>
</reference>